<dbReference type="AlphaFoldDB" id="A0A3N5YMN2"/>
<comment type="caution">
    <text evidence="5">The sequence shown here is derived from an EMBL/GenBank/DDBJ whole genome shotgun (WGS) entry which is preliminary data.</text>
</comment>
<dbReference type="Gene3D" id="1.10.4040.10">
    <property type="entry name" value="Penicillinase repressor domain"/>
    <property type="match status" value="1"/>
</dbReference>
<dbReference type="OrthoDB" id="279010at2"/>
<dbReference type="InterPro" id="IPR005650">
    <property type="entry name" value="BlaI_family"/>
</dbReference>
<dbReference type="GO" id="GO:0003677">
    <property type="term" value="F:DNA binding"/>
    <property type="evidence" value="ECO:0007669"/>
    <property type="project" value="UniProtKB-KW"/>
</dbReference>
<evidence type="ECO:0000256" key="4">
    <source>
        <dbReference type="ARBA" id="ARBA00023163"/>
    </source>
</evidence>
<evidence type="ECO:0000256" key="2">
    <source>
        <dbReference type="ARBA" id="ARBA00023015"/>
    </source>
</evidence>
<dbReference type="GO" id="GO:0045892">
    <property type="term" value="P:negative regulation of DNA-templated transcription"/>
    <property type="evidence" value="ECO:0007669"/>
    <property type="project" value="InterPro"/>
</dbReference>
<dbReference type="Gene3D" id="1.10.10.10">
    <property type="entry name" value="Winged helix-like DNA-binding domain superfamily/Winged helix DNA-binding domain"/>
    <property type="match status" value="1"/>
</dbReference>
<proteinExistence type="inferred from homology"/>
<dbReference type="InterPro" id="IPR036388">
    <property type="entry name" value="WH-like_DNA-bd_sf"/>
</dbReference>
<dbReference type="RefSeq" id="WP_124028068.1">
    <property type="nucleotide sequence ID" value="NZ_JBHRSN010000006.1"/>
</dbReference>
<dbReference type="Proteomes" id="UP000275281">
    <property type="component" value="Unassembled WGS sequence"/>
</dbReference>
<protein>
    <submittedName>
        <fullName evidence="5">BlaI/MecI/CopY family transcriptional regulator</fullName>
    </submittedName>
</protein>
<reference evidence="5 6" key="1">
    <citation type="submission" date="2018-11" db="EMBL/GenBank/DDBJ databases">
        <authorList>
            <person name="Ye M.-Q."/>
            <person name="Du Z.-J."/>
        </authorList>
    </citation>
    <scope>NUCLEOTIDE SEQUENCE [LARGE SCALE GENOMIC DNA]</scope>
    <source>
        <strain evidence="5 6">U0105</strain>
    </source>
</reference>
<evidence type="ECO:0000313" key="5">
    <source>
        <dbReference type="EMBL" id="RPJ66711.1"/>
    </source>
</evidence>
<dbReference type="InterPro" id="IPR036390">
    <property type="entry name" value="WH_DNA-bd_sf"/>
</dbReference>
<name>A0A3N5YMN2_9ALTE</name>
<keyword evidence="2" id="KW-0805">Transcription regulation</keyword>
<dbReference type="EMBL" id="RPOK01000003">
    <property type="protein sequence ID" value="RPJ66711.1"/>
    <property type="molecule type" value="Genomic_DNA"/>
</dbReference>
<evidence type="ECO:0000256" key="3">
    <source>
        <dbReference type="ARBA" id="ARBA00023125"/>
    </source>
</evidence>
<gene>
    <name evidence="5" type="ORF">DRW07_11590</name>
</gene>
<comment type="similarity">
    <text evidence="1">Belongs to the BlaI transcriptional regulatory family.</text>
</comment>
<evidence type="ECO:0000256" key="1">
    <source>
        <dbReference type="ARBA" id="ARBA00011046"/>
    </source>
</evidence>
<keyword evidence="3" id="KW-0238">DNA-binding</keyword>
<organism evidence="5 6">
    <name type="scientific">Alteromonas sediminis</name>
    <dbReference type="NCBI Taxonomy" id="2259342"/>
    <lineage>
        <taxon>Bacteria</taxon>
        <taxon>Pseudomonadati</taxon>
        <taxon>Pseudomonadota</taxon>
        <taxon>Gammaproteobacteria</taxon>
        <taxon>Alteromonadales</taxon>
        <taxon>Alteromonadaceae</taxon>
        <taxon>Alteromonas/Salinimonas group</taxon>
        <taxon>Alteromonas</taxon>
    </lineage>
</organism>
<accession>A0A3N5YMN2</accession>
<evidence type="ECO:0000313" key="6">
    <source>
        <dbReference type="Proteomes" id="UP000275281"/>
    </source>
</evidence>
<dbReference type="PIRSF" id="PIRSF019455">
    <property type="entry name" value="CopR_AtkY"/>
    <property type="match status" value="1"/>
</dbReference>
<dbReference type="Pfam" id="PF03965">
    <property type="entry name" value="Penicillinase_R"/>
    <property type="match status" value="1"/>
</dbReference>
<keyword evidence="6" id="KW-1185">Reference proteome</keyword>
<keyword evidence="4" id="KW-0804">Transcription</keyword>
<sequence>MDISKTELDVMQVIWDNAPATAEEIIQRLNKDKEWHEKTVKTLLNRLVKKGALSFNKVGRVYEYYPLVSQQTYQEEETQSFIQRLFRGRLSPLVAGFAKKEELSKEDIAALKKLIEQWEQKND</sequence>
<dbReference type="SUPFAM" id="SSF46785">
    <property type="entry name" value="Winged helix' DNA-binding domain"/>
    <property type="match status" value="1"/>
</dbReference>